<dbReference type="EMBL" id="DS113745">
    <property type="protein sequence ID" value="EAX96761.1"/>
    <property type="molecule type" value="Genomic_DNA"/>
</dbReference>
<dbReference type="PANTHER" id="PTHR19854:SF15">
    <property type="entry name" value="TRANSDUCIN BETA-LIKE PROTEIN 3"/>
    <property type="match status" value="1"/>
</dbReference>
<dbReference type="OrthoDB" id="5414888at2759"/>
<dbReference type="Pfam" id="PF08625">
    <property type="entry name" value="Utp13"/>
    <property type="match status" value="1"/>
</dbReference>
<name>A2FEC1_TRIV3</name>
<evidence type="ECO:0000256" key="6">
    <source>
        <dbReference type="SAM" id="Coils"/>
    </source>
</evidence>
<dbReference type="GO" id="GO:0030686">
    <property type="term" value="C:90S preribosome"/>
    <property type="evidence" value="ECO:0000318"/>
    <property type="project" value="GO_Central"/>
</dbReference>
<evidence type="ECO:0000313" key="8">
    <source>
        <dbReference type="EMBL" id="EAX96761.1"/>
    </source>
</evidence>
<evidence type="ECO:0000313" key="9">
    <source>
        <dbReference type="Proteomes" id="UP000001542"/>
    </source>
</evidence>
<feature type="repeat" description="WD" evidence="5">
    <location>
        <begin position="382"/>
        <end position="413"/>
    </location>
</feature>
<dbReference type="GO" id="GO:0000480">
    <property type="term" value="P:endonucleolytic cleavage in 5'-ETS of tricistronic rRNA transcript (SSU-rRNA, 5.8S rRNA, LSU-rRNA)"/>
    <property type="evidence" value="ECO:0000318"/>
    <property type="project" value="GO_Central"/>
</dbReference>
<dbReference type="InterPro" id="IPR020472">
    <property type="entry name" value="WD40_PAC1"/>
</dbReference>
<gene>
    <name evidence="8" type="ORF">TVAG_288620</name>
</gene>
<dbReference type="PROSITE" id="PS50294">
    <property type="entry name" value="WD_REPEATS_REGION"/>
    <property type="match status" value="3"/>
</dbReference>
<dbReference type="Gene3D" id="2.130.10.10">
    <property type="entry name" value="YVTN repeat-like/Quinoprotein amine dehydrogenase"/>
    <property type="match status" value="3"/>
</dbReference>
<feature type="repeat" description="WD" evidence="5">
    <location>
        <begin position="429"/>
        <end position="463"/>
    </location>
</feature>
<keyword evidence="4" id="KW-0539">Nucleus</keyword>
<evidence type="ECO:0000256" key="2">
    <source>
        <dbReference type="ARBA" id="ARBA00022574"/>
    </source>
</evidence>
<feature type="repeat" description="WD" evidence="5">
    <location>
        <begin position="558"/>
        <end position="599"/>
    </location>
</feature>
<dbReference type="GO" id="GO:0034511">
    <property type="term" value="F:U3 snoRNA binding"/>
    <property type="evidence" value="ECO:0000318"/>
    <property type="project" value="GO_Central"/>
</dbReference>
<dbReference type="VEuPathDB" id="TrichDB:TVAG_288620"/>
<dbReference type="InterPro" id="IPR011047">
    <property type="entry name" value="Quinoprotein_ADH-like_sf"/>
</dbReference>
<sequence length="749" mass="82875">MGKIKRSYVVEQSLQTRWGGGQIVKISSTHFATINNLEVYIIDSTSGNTAYKLEPNDESDDRVVDVAVDTLLRFAITSHESMLLKFWTNSNDKWTVYKQWKFPGNNAPSLIIDPTARGFAAITTNGGCYFYSVQTQKQIGKANIVNGQITSKAYDTTGQLWIGTNLGKLSIVDPKTLKTKTLTDPQTSHTNRVTGIADVGDYIFTASLDEVILVFNREVELQKTVPVQYPIHFMVGDPKNSLSCYCATSDGIKRVWLDDRSHIKKLNTTVATHLVYFETLFSCDENGILATVDLQDGVEPHAIPLSLHSVYDATYDAKTETSSLATSSFHIIVTQKNNTHLLTGHTNIPLCVASMDGLLITGAKDNTARIWSLETFSLLSTLEGHSEAVTAVAFVPGTSNVVTASADHTVKMWRPGDGEEICRSALCNVVAHTKDINAIDVSSNGSMLATASRDKTCKLYKIEGDNLKLMRTLVGHTGALWTVAFSPVDKIVATGSRDNTVKIWNIEDGACLSTFTEFTASILRLRFATSGLQIIAAEGDGIFKALRTKTGAIDFTSPQMHSDSVWALAVSNDGEHVLTGSEDGSMVLWRDNTEQLEAEELQHKAEVSEAEQELQNALRNGEYVKALRIALKLRMPAKLRSIVRMATEKGEGEALVEYFKGVEDVDDYEQWLEYIAKWSTNGRWADDATASLSAILKVKPMKFFVENRKKLAENIDGIIPYLERHMARLEKLHTQTYMIDHILDSTTLE</sequence>
<dbReference type="PANTHER" id="PTHR19854">
    <property type="entry name" value="TRANSDUCIN BETA-LIKE 3"/>
    <property type="match status" value="1"/>
</dbReference>
<organism evidence="8 9">
    <name type="scientific">Trichomonas vaginalis (strain ATCC PRA-98 / G3)</name>
    <dbReference type="NCBI Taxonomy" id="412133"/>
    <lineage>
        <taxon>Eukaryota</taxon>
        <taxon>Metamonada</taxon>
        <taxon>Parabasalia</taxon>
        <taxon>Trichomonadida</taxon>
        <taxon>Trichomonadidae</taxon>
        <taxon>Trichomonas</taxon>
    </lineage>
</organism>
<keyword evidence="9" id="KW-1185">Reference proteome</keyword>
<feature type="repeat" description="WD" evidence="5">
    <location>
        <begin position="342"/>
        <end position="381"/>
    </location>
</feature>
<keyword evidence="3" id="KW-0677">Repeat</keyword>
<keyword evidence="2 5" id="KW-0853">WD repeat</keyword>
<evidence type="ECO:0000256" key="3">
    <source>
        <dbReference type="ARBA" id="ARBA00022737"/>
    </source>
</evidence>
<dbReference type="FunCoup" id="A2FEC1">
    <property type="interactions" value="674"/>
</dbReference>
<feature type="coiled-coil region" evidence="6">
    <location>
        <begin position="593"/>
        <end position="620"/>
    </location>
</feature>
<evidence type="ECO:0000256" key="1">
    <source>
        <dbReference type="ARBA" id="ARBA00004604"/>
    </source>
</evidence>
<dbReference type="AlphaFoldDB" id="A2FEC1"/>
<dbReference type="SUPFAM" id="SSF50978">
    <property type="entry name" value="WD40 repeat-like"/>
    <property type="match status" value="1"/>
</dbReference>
<dbReference type="PROSITE" id="PS50082">
    <property type="entry name" value="WD_REPEATS_2"/>
    <property type="match status" value="5"/>
</dbReference>
<dbReference type="PRINTS" id="PR00320">
    <property type="entry name" value="GPROTEINBRPT"/>
</dbReference>
<dbReference type="RefSeq" id="XP_001309691.1">
    <property type="nucleotide sequence ID" value="XM_001309690.1"/>
</dbReference>
<reference evidence="8" key="1">
    <citation type="submission" date="2006-10" db="EMBL/GenBank/DDBJ databases">
        <authorList>
            <person name="Amadeo P."/>
            <person name="Zhao Q."/>
            <person name="Wortman J."/>
            <person name="Fraser-Liggett C."/>
            <person name="Carlton J."/>
        </authorList>
    </citation>
    <scope>NUCLEOTIDE SEQUENCE</scope>
    <source>
        <strain evidence="8">G3</strain>
    </source>
</reference>
<proteinExistence type="predicted"/>
<dbReference type="PROSITE" id="PS00678">
    <property type="entry name" value="WD_REPEATS_1"/>
    <property type="match status" value="1"/>
</dbReference>
<comment type="subcellular location">
    <subcellularLocation>
        <location evidence="1">Nucleus</location>
        <location evidence="1">Nucleolus</location>
    </subcellularLocation>
</comment>
<evidence type="ECO:0000256" key="5">
    <source>
        <dbReference type="PROSITE-ProRule" id="PRU00221"/>
    </source>
</evidence>
<dbReference type="GO" id="GO:0000472">
    <property type="term" value="P:endonucleolytic cleavage to generate mature 5'-end of SSU-rRNA from (SSU-rRNA, 5.8S rRNA, LSU-rRNA)"/>
    <property type="evidence" value="ECO:0000318"/>
    <property type="project" value="GO_Central"/>
</dbReference>
<dbReference type="InParanoid" id="A2FEC1"/>
<evidence type="ECO:0000259" key="7">
    <source>
        <dbReference type="Pfam" id="PF08625"/>
    </source>
</evidence>
<dbReference type="Proteomes" id="UP000001542">
    <property type="component" value="Unassembled WGS sequence"/>
</dbReference>
<dbReference type="CDD" id="cd00200">
    <property type="entry name" value="WD40"/>
    <property type="match status" value="1"/>
</dbReference>
<accession>A2FEC1</accession>
<protein>
    <submittedName>
        <fullName evidence="8">Wd-repeat protein, putative</fullName>
    </submittedName>
</protein>
<dbReference type="KEGG" id="tva:4754536"/>
<dbReference type="Pfam" id="PF00400">
    <property type="entry name" value="WD40"/>
    <property type="match status" value="5"/>
</dbReference>
<reference evidence="8" key="2">
    <citation type="journal article" date="2007" name="Science">
        <title>Draft genome sequence of the sexually transmitted pathogen Trichomonas vaginalis.</title>
        <authorList>
            <person name="Carlton J.M."/>
            <person name="Hirt R.P."/>
            <person name="Silva J.C."/>
            <person name="Delcher A.L."/>
            <person name="Schatz M."/>
            <person name="Zhao Q."/>
            <person name="Wortman J.R."/>
            <person name="Bidwell S.L."/>
            <person name="Alsmark U.C.M."/>
            <person name="Besteiro S."/>
            <person name="Sicheritz-Ponten T."/>
            <person name="Noel C.J."/>
            <person name="Dacks J.B."/>
            <person name="Foster P.G."/>
            <person name="Simillion C."/>
            <person name="Van de Peer Y."/>
            <person name="Miranda-Saavedra D."/>
            <person name="Barton G.J."/>
            <person name="Westrop G.D."/>
            <person name="Mueller S."/>
            <person name="Dessi D."/>
            <person name="Fiori P.L."/>
            <person name="Ren Q."/>
            <person name="Paulsen I."/>
            <person name="Zhang H."/>
            <person name="Bastida-Corcuera F.D."/>
            <person name="Simoes-Barbosa A."/>
            <person name="Brown M.T."/>
            <person name="Hayes R.D."/>
            <person name="Mukherjee M."/>
            <person name="Okumura C.Y."/>
            <person name="Schneider R."/>
            <person name="Smith A.J."/>
            <person name="Vanacova S."/>
            <person name="Villalvazo M."/>
            <person name="Haas B.J."/>
            <person name="Pertea M."/>
            <person name="Feldblyum T.V."/>
            <person name="Utterback T.R."/>
            <person name="Shu C.L."/>
            <person name="Osoegawa K."/>
            <person name="de Jong P.J."/>
            <person name="Hrdy I."/>
            <person name="Horvathova L."/>
            <person name="Zubacova Z."/>
            <person name="Dolezal P."/>
            <person name="Malik S.B."/>
            <person name="Logsdon J.M. Jr."/>
            <person name="Henze K."/>
            <person name="Gupta A."/>
            <person name="Wang C.C."/>
            <person name="Dunne R.L."/>
            <person name="Upcroft J.A."/>
            <person name="Upcroft P."/>
            <person name="White O."/>
            <person name="Salzberg S.L."/>
            <person name="Tang P."/>
            <person name="Chiu C.-H."/>
            <person name="Lee Y.-S."/>
            <person name="Embley T.M."/>
            <person name="Coombs G.H."/>
            <person name="Mottram J.C."/>
            <person name="Tachezy J."/>
            <person name="Fraser-Liggett C.M."/>
            <person name="Johnson P.J."/>
        </authorList>
    </citation>
    <scope>NUCLEOTIDE SEQUENCE [LARGE SCALE GENOMIC DNA]</scope>
    <source>
        <strain evidence="8">G3</strain>
    </source>
</reference>
<feature type="repeat" description="WD" evidence="5">
    <location>
        <begin position="473"/>
        <end position="514"/>
    </location>
</feature>
<dbReference type="InterPro" id="IPR001680">
    <property type="entry name" value="WD40_rpt"/>
</dbReference>
<dbReference type="SMR" id="A2FEC1"/>
<dbReference type="InterPro" id="IPR036322">
    <property type="entry name" value="WD40_repeat_dom_sf"/>
</dbReference>
<dbReference type="InterPro" id="IPR015943">
    <property type="entry name" value="WD40/YVTN_repeat-like_dom_sf"/>
</dbReference>
<dbReference type="GO" id="GO:0005730">
    <property type="term" value="C:nucleolus"/>
    <property type="evidence" value="ECO:0000318"/>
    <property type="project" value="GO_Central"/>
</dbReference>
<dbReference type="SUPFAM" id="SSF50998">
    <property type="entry name" value="Quinoprotein alcohol dehydrogenase-like"/>
    <property type="match status" value="1"/>
</dbReference>
<dbReference type="InterPro" id="IPR013934">
    <property type="entry name" value="Utp13_C"/>
</dbReference>
<dbReference type="STRING" id="5722.A2FEC1"/>
<feature type="domain" description="U3 small nucleolar RNA-associated protein 13 C-terminal" evidence="7">
    <location>
        <begin position="611"/>
        <end position="744"/>
    </location>
</feature>
<dbReference type="VEuPathDB" id="TrichDB:TVAGG3_0545670"/>
<dbReference type="InterPro" id="IPR019775">
    <property type="entry name" value="WD40_repeat_CS"/>
</dbReference>
<dbReference type="eggNOG" id="KOG0319">
    <property type="taxonomic scope" value="Eukaryota"/>
</dbReference>
<keyword evidence="6" id="KW-0175">Coiled coil</keyword>
<dbReference type="SMART" id="SM00320">
    <property type="entry name" value="WD40"/>
    <property type="match status" value="8"/>
</dbReference>
<evidence type="ECO:0000256" key="4">
    <source>
        <dbReference type="ARBA" id="ARBA00023242"/>
    </source>
</evidence>
<dbReference type="GO" id="GO:0032040">
    <property type="term" value="C:small-subunit processome"/>
    <property type="evidence" value="ECO:0007669"/>
    <property type="project" value="InterPro"/>
</dbReference>